<feature type="transmembrane region" description="Helical" evidence="10">
    <location>
        <begin position="42"/>
        <end position="64"/>
    </location>
</feature>
<keyword evidence="14" id="KW-1185">Reference proteome</keyword>
<evidence type="ECO:0000256" key="8">
    <source>
        <dbReference type="ARBA" id="ARBA00023136"/>
    </source>
</evidence>
<evidence type="ECO:0000313" key="13">
    <source>
        <dbReference type="EMBL" id="WFG39693.1"/>
    </source>
</evidence>
<feature type="transmembrane region" description="Helical" evidence="10">
    <location>
        <begin position="185"/>
        <end position="202"/>
    </location>
</feature>
<feature type="region of interest" description="Disordered" evidence="9">
    <location>
        <begin position="1"/>
        <end position="20"/>
    </location>
</feature>
<dbReference type="CDD" id="cd18550">
    <property type="entry name" value="ABC_6TM_exporter_like"/>
    <property type="match status" value="1"/>
</dbReference>
<feature type="transmembrane region" description="Helical" evidence="10">
    <location>
        <begin position="159"/>
        <end position="179"/>
    </location>
</feature>
<keyword evidence="2" id="KW-0813">Transport</keyword>
<proteinExistence type="predicted"/>
<dbReference type="PANTHER" id="PTHR43394:SF1">
    <property type="entry name" value="ATP-BINDING CASSETTE SUB-FAMILY B MEMBER 10, MITOCHONDRIAL"/>
    <property type="match status" value="1"/>
</dbReference>
<feature type="domain" description="ABC transporter" evidence="11">
    <location>
        <begin position="366"/>
        <end position="618"/>
    </location>
</feature>
<evidence type="ECO:0000256" key="1">
    <source>
        <dbReference type="ARBA" id="ARBA00004651"/>
    </source>
</evidence>
<dbReference type="InterPro" id="IPR039421">
    <property type="entry name" value="Type_1_exporter"/>
</dbReference>
<dbReference type="GO" id="GO:0015421">
    <property type="term" value="F:ABC-type oligopeptide transporter activity"/>
    <property type="evidence" value="ECO:0007669"/>
    <property type="project" value="TreeGrafter"/>
</dbReference>
<comment type="subcellular location">
    <subcellularLocation>
        <location evidence="1">Cell membrane</location>
        <topology evidence="1">Multi-pass membrane protein</topology>
    </subcellularLocation>
</comment>
<evidence type="ECO:0000256" key="3">
    <source>
        <dbReference type="ARBA" id="ARBA00022475"/>
    </source>
</evidence>
<keyword evidence="7 10" id="KW-1133">Transmembrane helix</keyword>
<feature type="compositionally biased region" description="Basic residues" evidence="9">
    <location>
        <begin position="1"/>
        <end position="12"/>
    </location>
</feature>
<dbReference type="SUPFAM" id="SSF90123">
    <property type="entry name" value="ABC transporter transmembrane region"/>
    <property type="match status" value="1"/>
</dbReference>
<dbReference type="PROSITE" id="PS50929">
    <property type="entry name" value="ABC_TM1F"/>
    <property type="match status" value="1"/>
</dbReference>
<evidence type="ECO:0000313" key="14">
    <source>
        <dbReference type="Proteomes" id="UP001219901"/>
    </source>
</evidence>
<accession>A0AAJ5ZK81</accession>
<evidence type="ECO:0000259" key="12">
    <source>
        <dbReference type="PROSITE" id="PS50929"/>
    </source>
</evidence>
<dbReference type="InterPro" id="IPR011527">
    <property type="entry name" value="ABC1_TM_dom"/>
</dbReference>
<feature type="transmembrane region" description="Helical" evidence="10">
    <location>
        <begin position="79"/>
        <end position="100"/>
    </location>
</feature>
<keyword evidence="4 10" id="KW-0812">Transmembrane</keyword>
<gene>
    <name evidence="13" type="ORF">GKO48_08705</name>
</gene>
<dbReference type="PROSITE" id="PS50893">
    <property type="entry name" value="ABC_TRANSPORTER_2"/>
    <property type="match status" value="1"/>
</dbReference>
<dbReference type="PANTHER" id="PTHR43394">
    <property type="entry name" value="ATP-DEPENDENT PERMEASE MDL1, MITOCHONDRIAL"/>
    <property type="match status" value="1"/>
</dbReference>
<sequence>MVRGHGVRHARLGRPLDDAPKRPMSRETLVRVAKLYKPYRKALIAVAVLILVSASLLVATPLLIRQIIDDAIPNSDRTLLYWLTGWMIGVAAVSGVISYATNYLNMRTGLTVMEDLRLAVYAHLQKLPLSFFTSTRTGDLQTRISSDVASTQMLLTDTLGVLVSNSVIVISSIVAMLVLSWELSIVALVTLPIFAFAMFKVGKKRRELTRETQKSLSDLTSRTGETLSVSGVMLSKTFGREADQLSSFKKNSSELTILSLRQTMTGQRFSIVMQTFFTMAPAIIWLLGGSFIIGERDSVSLGDIVAFTAIQARLLFPMAGLFTRGVQISSSIALFDRIFEYLDIDPKIKDPETPVEVVPAKFRGDIEYQNVGFGYSELELPRSAKKRAKCERKTDSLFKLSDISFSVQSGGLTALVGPSGAGKTSVGYLLARLYDADSGAISIDGINVKDMAQADLSKLIGVVSQDSFMFHASIKDNLLFGKSDATEEEMVEATKAAQIFDLIDGLPERFDTVVGERGYRLSGGERQRLAIARVILANPRILLLDEATSSLDTLSERLIQQALTRLREGRTTIAIAHRLSTVIAAEQILVMDGGKIADRGTNEELLERSSLYRQLYEEQFTVIPSLS</sequence>
<evidence type="ECO:0000259" key="11">
    <source>
        <dbReference type="PROSITE" id="PS50893"/>
    </source>
</evidence>
<dbReference type="InterPro" id="IPR027417">
    <property type="entry name" value="P-loop_NTPase"/>
</dbReference>
<dbReference type="Pfam" id="PF00005">
    <property type="entry name" value="ABC_tran"/>
    <property type="match status" value="1"/>
</dbReference>
<dbReference type="InterPro" id="IPR036640">
    <property type="entry name" value="ABC1_TM_sf"/>
</dbReference>
<dbReference type="InterPro" id="IPR003439">
    <property type="entry name" value="ABC_transporter-like_ATP-bd"/>
</dbReference>
<organism evidence="13 14">
    <name type="scientific">Candidatus Lucifugimonas marina</name>
    <dbReference type="NCBI Taxonomy" id="3038979"/>
    <lineage>
        <taxon>Bacteria</taxon>
        <taxon>Bacillati</taxon>
        <taxon>Chloroflexota</taxon>
        <taxon>Dehalococcoidia</taxon>
        <taxon>SAR202 cluster</taxon>
        <taxon>Candidatus Lucifugimonadales</taxon>
        <taxon>Candidatus Lucifugimonadaceae</taxon>
        <taxon>Candidatus Lucifugimonas</taxon>
    </lineage>
</organism>
<evidence type="ECO:0000256" key="5">
    <source>
        <dbReference type="ARBA" id="ARBA00022741"/>
    </source>
</evidence>
<feature type="transmembrane region" description="Helical" evidence="10">
    <location>
        <begin position="271"/>
        <end position="292"/>
    </location>
</feature>
<dbReference type="AlphaFoldDB" id="A0AAJ5ZK81"/>
<keyword evidence="6 13" id="KW-0067">ATP-binding</keyword>
<dbReference type="Gene3D" id="3.40.50.300">
    <property type="entry name" value="P-loop containing nucleotide triphosphate hydrolases"/>
    <property type="match status" value="1"/>
</dbReference>
<dbReference type="InterPro" id="IPR017871">
    <property type="entry name" value="ABC_transporter-like_CS"/>
</dbReference>
<evidence type="ECO:0000256" key="9">
    <source>
        <dbReference type="SAM" id="MobiDB-lite"/>
    </source>
</evidence>
<dbReference type="GO" id="GO:0005524">
    <property type="term" value="F:ATP binding"/>
    <property type="evidence" value="ECO:0007669"/>
    <property type="project" value="UniProtKB-KW"/>
</dbReference>
<reference evidence="14" key="2">
    <citation type="submission" date="2023-06" db="EMBL/GenBank/DDBJ databases">
        <title>Pangenomics reveal diversification of enzyme families and niche specialization in globally abundant SAR202 bacteria.</title>
        <authorList>
            <person name="Saw J.H.W."/>
        </authorList>
    </citation>
    <scope>NUCLEOTIDE SEQUENCE [LARGE SCALE GENOMIC DNA]</scope>
    <source>
        <strain evidence="14">JH1073</strain>
    </source>
</reference>
<keyword evidence="5" id="KW-0547">Nucleotide-binding</keyword>
<reference evidence="13 14" key="1">
    <citation type="submission" date="2019-11" db="EMBL/GenBank/DDBJ databases">
        <authorList>
            <person name="Cho J.-C."/>
        </authorList>
    </citation>
    <scope>NUCLEOTIDE SEQUENCE [LARGE SCALE GENOMIC DNA]</scope>
    <source>
        <strain evidence="13 14">JH1073</strain>
    </source>
</reference>
<feature type="domain" description="ABC transmembrane type-1" evidence="12">
    <location>
        <begin position="44"/>
        <end position="330"/>
    </location>
</feature>
<dbReference type="FunFam" id="3.40.50.300:FF:000221">
    <property type="entry name" value="Multidrug ABC transporter ATP-binding protein"/>
    <property type="match status" value="1"/>
</dbReference>
<evidence type="ECO:0000256" key="10">
    <source>
        <dbReference type="SAM" id="Phobius"/>
    </source>
</evidence>
<dbReference type="InterPro" id="IPR003593">
    <property type="entry name" value="AAA+_ATPase"/>
</dbReference>
<dbReference type="Proteomes" id="UP001219901">
    <property type="component" value="Chromosome"/>
</dbReference>
<keyword evidence="8 10" id="KW-0472">Membrane</keyword>
<name>A0AAJ5ZK81_9CHLR</name>
<dbReference type="Gene3D" id="1.20.1560.10">
    <property type="entry name" value="ABC transporter type 1, transmembrane domain"/>
    <property type="match status" value="1"/>
</dbReference>
<evidence type="ECO:0000256" key="6">
    <source>
        <dbReference type="ARBA" id="ARBA00022840"/>
    </source>
</evidence>
<dbReference type="PROSITE" id="PS00211">
    <property type="entry name" value="ABC_TRANSPORTER_1"/>
    <property type="match status" value="1"/>
</dbReference>
<keyword evidence="3" id="KW-1003">Cell membrane</keyword>
<dbReference type="GO" id="GO:0005886">
    <property type="term" value="C:plasma membrane"/>
    <property type="evidence" value="ECO:0007669"/>
    <property type="project" value="UniProtKB-SubCell"/>
</dbReference>
<dbReference type="RefSeq" id="WP_342853250.1">
    <property type="nucleotide sequence ID" value="NZ_CP046147.1"/>
</dbReference>
<evidence type="ECO:0000256" key="2">
    <source>
        <dbReference type="ARBA" id="ARBA00022448"/>
    </source>
</evidence>
<evidence type="ECO:0000256" key="4">
    <source>
        <dbReference type="ARBA" id="ARBA00022692"/>
    </source>
</evidence>
<protein>
    <submittedName>
        <fullName evidence="13">ATP-binding cassette domain-containing protein</fullName>
    </submittedName>
</protein>
<dbReference type="SMART" id="SM00382">
    <property type="entry name" value="AAA"/>
    <property type="match status" value="1"/>
</dbReference>
<dbReference type="EMBL" id="CP046147">
    <property type="protein sequence ID" value="WFG39693.1"/>
    <property type="molecule type" value="Genomic_DNA"/>
</dbReference>
<dbReference type="GO" id="GO:0016887">
    <property type="term" value="F:ATP hydrolysis activity"/>
    <property type="evidence" value="ECO:0007669"/>
    <property type="project" value="InterPro"/>
</dbReference>
<dbReference type="SUPFAM" id="SSF52540">
    <property type="entry name" value="P-loop containing nucleoside triphosphate hydrolases"/>
    <property type="match status" value="1"/>
</dbReference>
<dbReference type="Pfam" id="PF00664">
    <property type="entry name" value="ABC_membrane"/>
    <property type="match status" value="1"/>
</dbReference>
<evidence type="ECO:0000256" key="7">
    <source>
        <dbReference type="ARBA" id="ARBA00022989"/>
    </source>
</evidence>